<dbReference type="InterPro" id="IPR021450">
    <property type="entry name" value="DUF3100"/>
</dbReference>
<keyword evidence="1" id="KW-0812">Transmembrane</keyword>
<name>A0A3E2TGT2_9FIRM</name>
<dbReference type="Pfam" id="PF11299">
    <property type="entry name" value="DUF3100"/>
    <property type="match status" value="1"/>
</dbReference>
<dbReference type="RefSeq" id="WP_117521943.1">
    <property type="nucleotide sequence ID" value="NZ_AP031484.1"/>
</dbReference>
<sequence length="269" mass="28314">MHKFKLKEDLRLHISVIIIAIISILIGPKNLNIGGITIVFSPLIWAMILAFALYMSPIKAMSEKDAPSANSMMSLMLAILIAKLGVASGSQLEAIKEAGLALVLQNFGNLGTIIISLPIAILLGLKRESIGMCHALSREANVGLIQDNYGAESPEFRGVMAVYIIGTILGPIILSILTSITISLGIVSPQAAAMGTGAGSASMMTAGLSALIANYPNLEAEMTAFAGLSNLISSVIALPLGIFLGLPLTEFLYKKLNRLRGGKDAKVQN</sequence>
<evidence type="ECO:0000313" key="2">
    <source>
        <dbReference type="EMBL" id="RGB75493.1"/>
    </source>
</evidence>
<dbReference type="OrthoDB" id="5451070at2"/>
<feature type="transmembrane region" description="Helical" evidence="1">
    <location>
        <begin position="225"/>
        <end position="246"/>
    </location>
</feature>
<feature type="transmembrane region" description="Helical" evidence="1">
    <location>
        <begin position="192"/>
        <end position="213"/>
    </location>
</feature>
<dbReference type="EMBL" id="QVEU01000005">
    <property type="protein sequence ID" value="RGB75493.1"/>
    <property type="molecule type" value="Genomic_DNA"/>
</dbReference>
<evidence type="ECO:0000313" key="3">
    <source>
        <dbReference type="Proteomes" id="UP000261011"/>
    </source>
</evidence>
<dbReference type="AlphaFoldDB" id="A0A3E2TGT2"/>
<gene>
    <name evidence="2" type="ORF">DXA39_06715</name>
</gene>
<accession>A0A3E2TGT2</accession>
<keyword evidence="1" id="KW-1133">Transmembrane helix</keyword>
<feature type="transmembrane region" description="Helical" evidence="1">
    <location>
        <begin position="161"/>
        <end position="186"/>
    </location>
</feature>
<proteinExistence type="predicted"/>
<keyword evidence="1" id="KW-0472">Membrane</keyword>
<evidence type="ECO:0000256" key="1">
    <source>
        <dbReference type="SAM" id="Phobius"/>
    </source>
</evidence>
<feature type="transmembrane region" description="Helical" evidence="1">
    <location>
        <begin position="75"/>
        <end position="95"/>
    </location>
</feature>
<feature type="transmembrane region" description="Helical" evidence="1">
    <location>
        <begin position="33"/>
        <end position="54"/>
    </location>
</feature>
<dbReference type="Proteomes" id="UP000261011">
    <property type="component" value="Unassembled WGS sequence"/>
</dbReference>
<feature type="transmembrane region" description="Helical" evidence="1">
    <location>
        <begin position="12"/>
        <end position="27"/>
    </location>
</feature>
<reference evidence="2 3" key="1">
    <citation type="submission" date="2018-08" db="EMBL/GenBank/DDBJ databases">
        <title>A genome reference for cultivated species of the human gut microbiota.</title>
        <authorList>
            <person name="Zou Y."/>
            <person name="Xue W."/>
            <person name="Luo G."/>
        </authorList>
    </citation>
    <scope>NUCLEOTIDE SEQUENCE [LARGE SCALE GENOMIC DNA]</scope>
    <source>
        <strain evidence="2 3">OF01-3</strain>
    </source>
</reference>
<comment type="caution">
    <text evidence="2">The sequence shown here is derived from an EMBL/GenBank/DDBJ whole genome shotgun (WGS) entry which is preliminary data.</text>
</comment>
<protein>
    <submittedName>
        <fullName evidence="2">DUF3100 domain-containing protein</fullName>
    </submittedName>
</protein>
<feature type="transmembrane region" description="Helical" evidence="1">
    <location>
        <begin position="107"/>
        <end position="125"/>
    </location>
</feature>
<organism evidence="2 3">
    <name type="scientific">Anaerococcus nagyae</name>
    <dbReference type="NCBI Taxonomy" id="1755241"/>
    <lineage>
        <taxon>Bacteria</taxon>
        <taxon>Bacillati</taxon>
        <taxon>Bacillota</taxon>
        <taxon>Tissierellia</taxon>
        <taxon>Tissierellales</taxon>
        <taxon>Peptoniphilaceae</taxon>
        <taxon>Anaerococcus</taxon>
    </lineage>
</organism>
<keyword evidence="3" id="KW-1185">Reference proteome</keyword>